<dbReference type="RefSeq" id="WP_054963785.1">
    <property type="nucleotide sequence ID" value="NZ_JBBYJF010000007.1"/>
</dbReference>
<dbReference type="InterPro" id="IPR001753">
    <property type="entry name" value="Enoyl-CoA_hydra/iso"/>
</dbReference>
<evidence type="ECO:0000313" key="5">
    <source>
        <dbReference type="Proteomes" id="UP000050320"/>
    </source>
</evidence>
<evidence type="ECO:0000256" key="1">
    <source>
        <dbReference type="ARBA" id="ARBA00005254"/>
    </source>
</evidence>
<dbReference type="PANTHER" id="PTHR42964:SF1">
    <property type="entry name" value="POLYKETIDE BIOSYNTHESIS ENOYL-COA HYDRATASE PKSH-RELATED"/>
    <property type="match status" value="1"/>
</dbReference>
<dbReference type="Gene3D" id="3.90.226.10">
    <property type="entry name" value="2-enoyl-CoA Hydratase, Chain A, domain 1"/>
    <property type="match status" value="1"/>
</dbReference>
<evidence type="ECO:0000313" key="3">
    <source>
        <dbReference type="EMBL" id="KPV47599.1"/>
    </source>
</evidence>
<dbReference type="AlphaFoldDB" id="A0A0P9CNT7"/>
<accession>A0A0P9CNT7</accession>
<dbReference type="PANTHER" id="PTHR42964">
    <property type="entry name" value="ENOYL-COA HYDRATASE"/>
    <property type="match status" value="1"/>
</dbReference>
<dbReference type="PATRIC" id="fig|507754.4.peg.521"/>
<dbReference type="GO" id="GO:0008300">
    <property type="term" value="P:isoprenoid catabolic process"/>
    <property type="evidence" value="ECO:0007669"/>
    <property type="project" value="TreeGrafter"/>
</dbReference>
<dbReference type="CDD" id="cd06558">
    <property type="entry name" value="crotonase-like"/>
    <property type="match status" value="1"/>
</dbReference>
<proteinExistence type="inferred from homology"/>
<dbReference type="Pfam" id="PF00378">
    <property type="entry name" value="ECH_1"/>
    <property type="match status" value="1"/>
</dbReference>
<dbReference type="InterPro" id="IPR006108">
    <property type="entry name" value="3HC_DH_C"/>
</dbReference>
<dbReference type="Proteomes" id="UP000050515">
    <property type="component" value="Unassembled WGS sequence"/>
</dbReference>
<comment type="similarity">
    <text evidence="1">Belongs to the enoyl-CoA hydratase/isomerase family.</text>
</comment>
<feature type="domain" description="3-hydroxyacyl-CoA dehydrogenase C-terminal" evidence="2">
    <location>
        <begin position="132"/>
        <end position="182"/>
    </location>
</feature>
<reference evidence="4 5" key="2">
    <citation type="submission" date="2015-09" db="EMBL/GenBank/DDBJ databases">
        <title>Heavy metals and arsenic resistance mechanisms in polyextremophilic archaea of the family Ferroplasmaceae.</title>
        <authorList>
            <person name="Bulaev A.G."/>
            <person name="Kanygina A.V."/>
        </authorList>
    </citation>
    <scope>NUCLEOTIDE SEQUENCE [LARGE SCALE GENOMIC DNA]</scope>
    <source>
        <strain evidence="4 5">VT</strain>
    </source>
</reference>
<dbReference type="GO" id="GO:0016616">
    <property type="term" value="F:oxidoreductase activity, acting on the CH-OH group of donors, NAD or NADP as acceptor"/>
    <property type="evidence" value="ECO:0007669"/>
    <property type="project" value="InterPro"/>
</dbReference>
<keyword evidence="5" id="KW-1185">Reference proteome</keyword>
<dbReference type="InterPro" id="IPR008927">
    <property type="entry name" value="6-PGluconate_DH-like_C_sf"/>
</dbReference>
<dbReference type="InterPro" id="IPR029045">
    <property type="entry name" value="ClpP/crotonase-like_dom_sf"/>
</dbReference>
<dbReference type="SUPFAM" id="SSF52096">
    <property type="entry name" value="ClpP/crotonase"/>
    <property type="match status" value="1"/>
</dbReference>
<sequence>MNKNSVKNEQIAGLNHINIIENINDIMPAEIIFFFINLEDNNAVEMLNKLKSSFHGTLCIIPENLKTLLSEENPIDLSGLNIINFPELTFTPFTELLPGKYIGHKKTHEIINLLKEIGYNTVLIKNVSGINVLDRFQANFFSSGIQLINNGFDKKTIDGVLKFRFGFTHGIFQLMDVFGIDKVFGRYASLGLNIPDIPENMYNAYHHNKDMINGFRNYIDRTSLIPEDDIYDINPYDVISPVINLASFLVKYVKPADLDMFLKQDYGSQKGIFSMADSIGINNIVENLDKNYKKYRLNLYKPCGKLLKMVNKKNLGTLTGTGFYKYNSEIMDFGPVKYRSVDNYAHILMDRPETLNALNDQMWEGLRLALERANSDDNVLSIIITGSGRAFSSGDDIRMMENWQDSIDASLWLDHYANPLIDEINSTNKPIISIVDGIAFGGGCELNMLFDIVIASDRSVFSVPEGLIGALPPIASSHGISLMGRRLFRYLLTSEWINARTARDIGIVDLVVPAEQLPFMIYEFTEKIRRNSPMSIKNTKKIINEYKIKFRGLERLAGNYLAINASSQDFKNAQRAFINKEKIKWRGK</sequence>
<dbReference type="InterPro" id="IPR051683">
    <property type="entry name" value="Enoyl-CoA_Hydratase/Isomerase"/>
</dbReference>
<name>A0A0P9CNT7_9ARCH</name>
<dbReference type="Proteomes" id="UP000050320">
    <property type="component" value="Unassembled WGS sequence"/>
</dbReference>
<evidence type="ECO:0000313" key="6">
    <source>
        <dbReference type="Proteomes" id="UP000050515"/>
    </source>
</evidence>
<dbReference type="SUPFAM" id="SSF48179">
    <property type="entry name" value="6-phosphogluconate dehydrogenase C-terminal domain-like"/>
    <property type="match status" value="2"/>
</dbReference>
<dbReference type="GO" id="GO:0006631">
    <property type="term" value="P:fatty acid metabolic process"/>
    <property type="evidence" value="ECO:0007669"/>
    <property type="project" value="InterPro"/>
</dbReference>
<comment type="caution">
    <text evidence="3">The sequence shown here is derived from an EMBL/GenBank/DDBJ whole genome shotgun (WGS) entry which is preliminary data.</text>
</comment>
<evidence type="ECO:0000259" key="2">
    <source>
        <dbReference type="Pfam" id="PF00725"/>
    </source>
</evidence>
<dbReference type="EMBL" id="LKBG01000234">
    <property type="protein sequence ID" value="KQB34526.1"/>
    <property type="molecule type" value="Genomic_DNA"/>
</dbReference>
<organism evidence="3 6">
    <name type="scientific">Acidiplasma aeolicum</name>
    <dbReference type="NCBI Taxonomy" id="507754"/>
    <lineage>
        <taxon>Archaea</taxon>
        <taxon>Methanobacteriati</taxon>
        <taxon>Thermoplasmatota</taxon>
        <taxon>Thermoplasmata</taxon>
        <taxon>Thermoplasmatales</taxon>
        <taxon>Ferroplasmaceae</taxon>
        <taxon>Acidiplasma</taxon>
    </lineage>
</organism>
<gene>
    <name evidence="4" type="ORF">AOG54_04530</name>
    <name evidence="3" type="ORF">SE19_00365</name>
</gene>
<dbReference type="EMBL" id="LJCQ01000032">
    <property type="protein sequence ID" value="KPV47599.1"/>
    <property type="molecule type" value="Genomic_DNA"/>
</dbReference>
<evidence type="ECO:0000313" key="4">
    <source>
        <dbReference type="EMBL" id="KQB34526.1"/>
    </source>
</evidence>
<dbReference type="InterPro" id="IPR013328">
    <property type="entry name" value="6PGD_dom2"/>
</dbReference>
<dbReference type="Pfam" id="PF00725">
    <property type="entry name" value="3HCDH"/>
    <property type="match status" value="2"/>
</dbReference>
<reference evidence="3 6" key="1">
    <citation type="submission" date="2015-09" db="EMBL/GenBank/DDBJ databases">
        <title>Draft genome sequence of Acidiplasma aeolicum DSM 18409.</title>
        <authorList>
            <person name="Hemp J."/>
        </authorList>
    </citation>
    <scope>NUCLEOTIDE SEQUENCE [LARGE SCALE GENOMIC DNA]</scope>
    <source>
        <strain evidence="3 6">V</strain>
    </source>
</reference>
<feature type="domain" description="3-hydroxyacyl-CoA dehydrogenase C-terminal" evidence="2">
    <location>
        <begin position="238"/>
        <end position="326"/>
    </location>
</feature>
<protein>
    <recommendedName>
        <fullName evidence="2">3-hydroxyacyl-CoA dehydrogenase C-terminal domain-containing protein</fullName>
    </recommendedName>
</protein>
<dbReference type="Gene3D" id="1.10.1040.10">
    <property type="entry name" value="N-(1-d-carboxylethyl)-l-norvaline Dehydrogenase, domain 2"/>
    <property type="match status" value="2"/>
</dbReference>
<dbReference type="OrthoDB" id="56751at2157"/>